<organism evidence="1 2">
    <name type="scientific">Pistacia atlantica</name>
    <dbReference type="NCBI Taxonomy" id="434234"/>
    <lineage>
        <taxon>Eukaryota</taxon>
        <taxon>Viridiplantae</taxon>
        <taxon>Streptophyta</taxon>
        <taxon>Embryophyta</taxon>
        <taxon>Tracheophyta</taxon>
        <taxon>Spermatophyta</taxon>
        <taxon>Magnoliopsida</taxon>
        <taxon>eudicotyledons</taxon>
        <taxon>Gunneridae</taxon>
        <taxon>Pentapetalae</taxon>
        <taxon>rosids</taxon>
        <taxon>malvids</taxon>
        <taxon>Sapindales</taxon>
        <taxon>Anacardiaceae</taxon>
        <taxon>Pistacia</taxon>
    </lineage>
</organism>
<sequence>MFGGGGQAQFFVLKLCLVIFQVIISVSNSKLAVADNEHAMKVASDHSG</sequence>
<reference evidence="2" key="1">
    <citation type="journal article" date="2023" name="G3 (Bethesda)">
        <title>Genome assembly and association tests identify interacting loci associated with vigor, precocity, and sex in interspecific pistachio rootstocks.</title>
        <authorList>
            <person name="Palmer W."/>
            <person name="Jacygrad E."/>
            <person name="Sagayaradj S."/>
            <person name="Cavanaugh K."/>
            <person name="Han R."/>
            <person name="Bertier L."/>
            <person name="Beede B."/>
            <person name="Kafkas S."/>
            <person name="Golino D."/>
            <person name="Preece J."/>
            <person name="Michelmore R."/>
        </authorList>
    </citation>
    <scope>NUCLEOTIDE SEQUENCE [LARGE SCALE GENOMIC DNA]</scope>
</reference>
<evidence type="ECO:0000313" key="1">
    <source>
        <dbReference type="EMBL" id="KAJ0075301.1"/>
    </source>
</evidence>
<comment type="caution">
    <text evidence="1">The sequence shown here is derived from an EMBL/GenBank/DDBJ whole genome shotgun (WGS) entry which is preliminary data.</text>
</comment>
<protein>
    <submittedName>
        <fullName evidence="1">Uncharacterized protein</fullName>
    </submittedName>
</protein>
<dbReference type="EMBL" id="CM047910">
    <property type="protein sequence ID" value="KAJ0075301.1"/>
    <property type="molecule type" value="Genomic_DNA"/>
</dbReference>
<accession>A0ACC0ZTJ2</accession>
<name>A0ACC0ZTJ2_9ROSI</name>
<dbReference type="Proteomes" id="UP001164250">
    <property type="component" value="Chromosome 15"/>
</dbReference>
<gene>
    <name evidence="1" type="ORF">Patl1_33928</name>
</gene>
<proteinExistence type="predicted"/>
<evidence type="ECO:0000313" key="2">
    <source>
        <dbReference type="Proteomes" id="UP001164250"/>
    </source>
</evidence>
<keyword evidence="2" id="KW-1185">Reference proteome</keyword>